<accession>A0A398BD32</accession>
<dbReference type="Pfam" id="PF19786">
    <property type="entry name" value="DUF6270"/>
    <property type="match status" value="1"/>
</dbReference>
<dbReference type="RefSeq" id="WP_119112533.1">
    <property type="nucleotide sequence ID" value="NZ_CBCSEO010000002.1"/>
</dbReference>
<evidence type="ECO:0000313" key="2">
    <source>
        <dbReference type="Proteomes" id="UP000265816"/>
    </source>
</evidence>
<dbReference type="InterPro" id="IPR046237">
    <property type="entry name" value="DUF6270"/>
</dbReference>
<gene>
    <name evidence="1" type="ORF">D1970_08990</name>
</gene>
<dbReference type="AlphaFoldDB" id="A0A398BD32"/>
<comment type="caution">
    <text evidence="1">The sequence shown here is derived from an EMBL/GenBank/DDBJ whole genome shotgun (WGS) entry which is preliminary data.</text>
</comment>
<reference evidence="1 2" key="1">
    <citation type="submission" date="2018-08" db="EMBL/GenBank/DDBJ databases">
        <title>Bacillus jemisoniae sp. nov., Bacillus chryseoplanitiae sp. nov., Bacillus resnikiae sp. nov., and Bacillus frankliniae sp. nov., isolated from Viking spacecraft and associated surfaces.</title>
        <authorList>
            <person name="Seuylemezian A."/>
            <person name="Vaishampayan P."/>
        </authorList>
    </citation>
    <scope>NUCLEOTIDE SEQUENCE [LARGE SCALE GENOMIC DNA]</scope>
    <source>
        <strain evidence="1 2">JJ-247</strain>
    </source>
</reference>
<organism evidence="1 2">
    <name type="scientific">Mesobacillus zeae</name>
    <dbReference type="NCBI Taxonomy" id="1917180"/>
    <lineage>
        <taxon>Bacteria</taxon>
        <taxon>Bacillati</taxon>
        <taxon>Bacillota</taxon>
        <taxon>Bacilli</taxon>
        <taxon>Bacillales</taxon>
        <taxon>Bacillaceae</taxon>
        <taxon>Mesobacillus</taxon>
    </lineage>
</organism>
<keyword evidence="2" id="KW-1185">Reference proteome</keyword>
<name>A0A398BD32_9BACI</name>
<evidence type="ECO:0000313" key="1">
    <source>
        <dbReference type="EMBL" id="RID85680.1"/>
    </source>
</evidence>
<protein>
    <submittedName>
        <fullName evidence="1">Uncharacterized protein</fullName>
    </submittedName>
</protein>
<proteinExistence type="predicted"/>
<dbReference type="Proteomes" id="UP000265816">
    <property type="component" value="Unassembled WGS sequence"/>
</dbReference>
<sequence>MNRLTVGILGSCATRDNFNSLFNETYQEKYECTIFQMQSSVISVMSEPVRYNENKIDNLKHEYYKKDIEAEFKKDILDRLVEKNPDILILDFFADVYFGVFKLGNSFVTHNTWKLPATTFYKELGSIEKINGIDHKQQFLQIWKESANRLMEFLMNLLPNAKIILNKARFVDFYIDGEEVKRLSESGRMYSVDVDKYNNLWNTLDDHILSRYHIDSIPFPDSQFADFHHPWGPFYVHYTKKYYRSFFENLQVINS</sequence>
<dbReference type="EMBL" id="QWVT01000015">
    <property type="protein sequence ID" value="RID85680.1"/>
    <property type="molecule type" value="Genomic_DNA"/>
</dbReference>
<dbReference type="OrthoDB" id="2005670at2"/>